<feature type="region of interest" description="Disordered" evidence="1">
    <location>
        <begin position="355"/>
        <end position="409"/>
    </location>
</feature>
<dbReference type="SUPFAM" id="SSF48350">
    <property type="entry name" value="GTPase activation domain, GAP"/>
    <property type="match status" value="1"/>
</dbReference>
<dbReference type="AlphaFoldDB" id="A0A7S3HI82"/>
<sequence>MPRHTDDQLLEVCKLCIAYLNDKHASELGLFRSSVAQTDVRALQSQIIQFSYNKFREDPDPHLVAEVLQTSFKNLSQPLLHEVYQDIVDTDLDDEDYDLSETSIQNWIVKLPKAKFNLASALFRLLSRLASVDESDSNLIQLAYSIAPTICRPINSAYMSIRHMEDLRKIRPVISFIMENYEEIFSEGFEPVSPVKFSTDASGHKVPSSFAYDKTEDISSLMSSSMMIDTGVRADDASITSMEESMEEHSAEKKDPNSLSPRSLELIRPNLKLTIPLTLPPSPAYSDMSSSALSQLNSGLSGLSTVTSSLDTATSESLSSSTLSSLQHYTDAEWSVLEAILLSTASAFLDLDSPRSSDAMQVDGQSTPSSSHGSPVTSRPVTPGGMTPPVPSSSSSSNLSNHSPNHSQLIDSAALGGTSIAGSTLSSKNRRRKMVADCKAMRVQIFEFEQDWTKKHNRIPKSFERGSMEGVYTRYRKLKKEIRDLSATDLQRTVRGYIARRRHGRIGTLRRSQSAGNPTTAASAEKAKLSSSVKRSDFASNFFVPPGAAGAASPAATATDSNGMFPGSNIPSSLYAAYRDLLEKKRDLKRRLKKFDEDFYENWGRNPKKSDKEVIRPMYQSYHEIKAKLDDLRTTIEASHGPLPEDLQDDGRIPSTTSTPTEHAGRLHGASDSAGAKYVSDDEGESDAKEGGNARHPSLSGLRSLSGDKGSPGGSHSGSSNGSGGRGVYPSTDIAGSEPKGFLFSVNKNPINIESELEALQVEKRNLHAYLKVYERDFSRMHGRPVTKHADIQPVAHEYQRYKELKNLIRDKKLGAGAK</sequence>
<dbReference type="InterPro" id="IPR008936">
    <property type="entry name" value="Rho_GTPase_activation_prot"/>
</dbReference>
<dbReference type="Gene3D" id="1.10.555.10">
    <property type="entry name" value="Rho GTPase activation protein"/>
    <property type="match status" value="1"/>
</dbReference>
<dbReference type="PANTHER" id="PTHR15904:SF17">
    <property type="entry name" value="RHO-GAP DOMAIN-CONTAINING PROTEIN"/>
    <property type="match status" value="1"/>
</dbReference>
<feature type="domain" description="Rho-GAP" evidence="2">
    <location>
        <begin position="1"/>
        <end position="185"/>
    </location>
</feature>
<feature type="region of interest" description="Disordered" evidence="1">
    <location>
        <begin position="242"/>
        <end position="262"/>
    </location>
</feature>
<accession>A0A7S3HI82</accession>
<dbReference type="GO" id="GO:0007165">
    <property type="term" value="P:signal transduction"/>
    <property type="evidence" value="ECO:0007669"/>
    <property type="project" value="InterPro"/>
</dbReference>
<evidence type="ECO:0000256" key="1">
    <source>
        <dbReference type="SAM" id="MobiDB-lite"/>
    </source>
</evidence>
<dbReference type="Gene3D" id="1.10.10.1460">
    <property type="match status" value="1"/>
</dbReference>
<feature type="compositionally biased region" description="Polar residues" evidence="1">
    <location>
        <begin position="355"/>
        <end position="380"/>
    </location>
</feature>
<evidence type="ECO:0000259" key="2">
    <source>
        <dbReference type="PROSITE" id="PS50238"/>
    </source>
</evidence>
<feature type="region of interest" description="Disordered" evidence="1">
    <location>
        <begin position="505"/>
        <end position="528"/>
    </location>
</feature>
<dbReference type="PROSITE" id="PS50096">
    <property type="entry name" value="IQ"/>
    <property type="match status" value="1"/>
</dbReference>
<proteinExistence type="predicted"/>
<feature type="compositionally biased region" description="Low complexity" evidence="1">
    <location>
        <begin position="392"/>
        <end position="407"/>
    </location>
</feature>
<evidence type="ECO:0000313" key="3">
    <source>
        <dbReference type="EMBL" id="CAE0295668.1"/>
    </source>
</evidence>
<dbReference type="PROSITE" id="PS50238">
    <property type="entry name" value="RHOGAP"/>
    <property type="match status" value="1"/>
</dbReference>
<dbReference type="CDD" id="cd00159">
    <property type="entry name" value="RhoGAP"/>
    <property type="match status" value="1"/>
</dbReference>
<dbReference type="Pfam" id="PF26116">
    <property type="entry name" value="FAM13A"/>
    <property type="match status" value="3"/>
</dbReference>
<dbReference type="InterPro" id="IPR059029">
    <property type="entry name" value="FAM13A_dom"/>
</dbReference>
<dbReference type="InterPro" id="IPR000198">
    <property type="entry name" value="RhoGAP_dom"/>
</dbReference>
<organism evidence="3">
    <name type="scientific">Spumella elongata</name>
    <dbReference type="NCBI Taxonomy" id="89044"/>
    <lineage>
        <taxon>Eukaryota</taxon>
        <taxon>Sar</taxon>
        <taxon>Stramenopiles</taxon>
        <taxon>Ochrophyta</taxon>
        <taxon>Chrysophyceae</taxon>
        <taxon>Chromulinales</taxon>
        <taxon>Chromulinaceae</taxon>
        <taxon>Spumella</taxon>
    </lineage>
</organism>
<protein>
    <recommendedName>
        <fullName evidence="2">Rho-GAP domain-containing protein</fullName>
    </recommendedName>
</protein>
<dbReference type="SMART" id="SM00324">
    <property type="entry name" value="RhoGAP"/>
    <property type="match status" value="1"/>
</dbReference>
<dbReference type="Pfam" id="PF00620">
    <property type="entry name" value="RhoGAP"/>
    <property type="match status" value="1"/>
</dbReference>
<feature type="compositionally biased region" description="Gly residues" evidence="1">
    <location>
        <begin position="710"/>
        <end position="727"/>
    </location>
</feature>
<feature type="compositionally biased region" description="Basic and acidic residues" evidence="1">
    <location>
        <begin position="247"/>
        <end position="256"/>
    </location>
</feature>
<dbReference type="InterPro" id="IPR039102">
    <property type="entry name" value="FAM13"/>
</dbReference>
<gene>
    <name evidence="3" type="ORF">SELO1098_LOCUS24520</name>
</gene>
<dbReference type="EMBL" id="HBIC01048062">
    <property type="protein sequence ID" value="CAE0295668.1"/>
    <property type="molecule type" value="Transcribed_RNA"/>
</dbReference>
<reference evidence="3" key="1">
    <citation type="submission" date="2021-01" db="EMBL/GenBank/DDBJ databases">
        <authorList>
            <person name="Corre E."/>
            <person name="Pelletier E."/>
            <person name="Niang G."/>
            <person name="Scheremetjew M."/>
            <person name="Finn R."/>
            <person name="Kale V."/>
            <person name="Holt S."/>
            <person name="Cochrane G."/>
            <person name="Meng A."/>
            <person name="Brown T."/>
            <person name="Cohen L."/>
        </authorList>
    </citation>
    <scope>NUCLEOTIDE SEQUENCE</scope>
    <source>
        <strain evidence="3">CCAP 955/1</strain>
    </source>
</reference>
<feature type="region of interest" description="Disordered" evidence="1">
    <location>
        <begin position="639"/>
        <end position="734"/>
    </location>
</feature>
<name>A0A7S3HI82_9STRA</name>
<dbReference type="PANTHER" id="PTHR15904">
    <property type="entry name" value="FAM13"/>
    <property type="match status" value="1"/>
</dbReference>